<name>A0ABP7H6X6_9ACTN</name>
<keyword evidence="1" id="KW-0808">Transferase</keyword>
<evidence type="ECO:0000259" key="2">
    <source>
        <dbReference type="Pfam" id="PF13581"/>
    </source>
</evidence>
<proteinExistence type="predicted"/>
<dbReference type="GO" id="GO:0005524">
    <property type="term" value="F:ATP binding"/>
    <property type="evidence" value="ECO:0007669"/>
    <property type="project" value="UniProtKB-KW"/>
</dbReference>
<keyword evidence="3" id="KW-0067">ATP-binding</keyword>
<dbReference type="EMBL" id="BAABDE010000008">
    <property type="protein sequence ID" value="GAA3784635.1"/>
    <property type="molecule type" value="Genomic_DNA"/>
</dbReference>
<keyword evidence="4" id="KW-1185">Reference proteome</keyword>
<dbReference type="InterPro" id="IPR003594">
    <property type="entry name" value="HATPase_dom"/>
</dbReference>
<protein>
    <submittedName>
        <fullName evidence="3">ATP-binding protein</fullName>
    </submittedName>
</protein>
<reference evidence="4" key="1">
    <citation type="journal article" date="2019" name="Int. J. Syst. Evol. Microbiol.">
        <title>The Global Catalogue of Microorganisms (GCM) 10K type strain sequencing project: providing services to taxonomists for standard genome sequencing and annotation.</title>
        <authorList>
            <consortium name="The Broad Institute Genomics Platform"/>
            <consortium name="The Broad Institute Genome Sequencing Center for Infectious Disease"/>
            <person name="Wu L."/>
            <person name="Ma J."/>
        </authorList>
    </citation>
    <scope>NUCLEOTIDE SEQUENCE [LARGE SCALE GENOMIC DNA]</scope>
    <source>
        <strain evidence="4">JCM 17138</strain>
    </source>
</reference>
<dbReference type="InterPro" id="IPR050267">
    <property type="entry name" value="Anti-sigma-factor_SerPK"/>
</dbReference>
<dbReference type="Proteomes" id="UP001501009">
    <property type="component" value="Unassembled WGS sequence"/>
</dbReference>
<evidence type="ECO:0000256" key="1">
    <source>
        <dbReference type="ARBA" id="ARBA00022527"/>
    </source>
</evidence>
<dbReference type="Pfam" id="PF13581">
    <property type="entry name" value="HATPase_c_2"/>
    <property type="match status" value="1"/>
</dbReference>
<comment type="caution">
    <text evidence="3">The sequence shown here is derived from an EMBL/GenBank/DDBJ whole genome shotgun (WGS) entry which is preliminary data.</text>
</comment>
<sequence>MIRGHSTREQTGVGTRPHVQRRTLILPTAPASVRAARISTAEVLTLFGLAPGSLLADAALLVVSELMTNAVRHAAPHSPSATVTVSTGAGQLVVVVGDQDPHTVDLAGASVGGGLRTVAEMTAYFDGEVSVEPASWGRGKTVVARFRLPWRL</sequence>
<keyword evidence="3" id="KW-0547">Nucleotide-binding</keyword>
<organism evidence="3 4">
    <name type="scientific">Streptomyces coacervatus</name>
    <dbReference type="NCBI Taxonomy" id="647381"/>
    <lineage>
        <taxon>Bacteria</taxon>
        <taxon>Bacillati</taxon>
        <taxon>Actinomycetota</taxon>
        <taxon>Actinomycetes</taxon>
        <taxon>Kitasatosporales</taxon>
        <taxon>Streptomycetaceae</taxon>
        <taxon>Streptomyces</taxon>
    </lineage>
</organism>
<dbReference type="InterPro" id="IPR036890">
    <property type="entry name" value="HATPase_C_sf"/>
</dbReference>
<evidence type="ECO:0000313" key="3">
    <source>
        <dbReference type="EMBL" id="GAA3784635.1"/>
    </source>
</evidence>
<feature type="domain" description="Histidine kinase/HSP90-like ATPase" evidence="2">
    <location>
        <begin position="27"/>
        <end position="107"/>
    </location>
</feature>
<keyword evidence="1" id="KW-0723">Serine/threonine-protein kinase</keyword>
<accession>A0ABP7H6X6</accession>
<dbReference type="RefSeq" id="WP_275773664.1">
    <property type="nucleotide sequence ID" value="NZ_BAABDE010000008.1"/>
</dbReference>
<dbReference type="PANTHER" id="PTHR35526">
    <property type="entry name" value="ANTI-SIGMA-F FACTOR RSBW-RELATED"/>
    <property type="match status" value="1"/>
</dbReference>
<evidence type="ECO:0000313" key="4">
    <source>
        <dbReference type="Proteomes" id="UP001501009"/>
    </source>
</evidence>
<dbReference type="SUPFAM" id="SSF55874">
    <property type="entry name" value="ATPase domain of HSP90 chaperone/DNA topoisomerase II/histidine kinase"/>
    <property type="match status" value="1"/>
</dbReference>
<dbReference type="PANTHER" id="PTHR35526:SF3">
    <property type="entry name" value="ANTI-SIGMA-F FACTOR RSBW"/>
    <property type="match status" value="1"/>
</dbReference>
<dbReference type="Gene3D" id="3.30.565.10">
    <property type="entry name" value="Histidine kinase-like ATPase, C-terminal domain"/>
    <property type="match status" value="1"/>
</dbReference>
<dbReference type="CDD" id="cd16936">
    <property type="entry name" value="HATPase_RsbW-like"/>
    <property type="match status" value="1"/>
</dbReference>
<keyword evidence="1" id="KW-0418">Kinase</keyword>
<gene>
    <name evidence="3" type="ORF">GCM10022403_019130</name>
</gene>